<evidence type="ECO:0000313" key="8">
    <source>
        <dbReference type="EMBL" id="VDI46239.1"/>
    </source>
</evidence>
<keyword evidence="5" id="KW-0812">Transmembrane</keyword>
<dbReference type="InterPro" id="IPR018732">
    <property type="entry name" value="Dpy-19/Dpy-19-like"/>
</dbReference>
<dbReference type="Proteomes" id="UP000596742">
    <property type="component" value="Unassembled WGS sequence"/>
</dbReference>
<evidence type="ECO:0000256" key="6">
    <source>
        <dbReference type="ARBA" id="ARBA00022989"/>
    </source>
</evidence>
<dbReference type="GO" id="GO:0005637">
    <property type="term" value="C:nuclear inner membrane"/>
    <property type="evidence" value="ECO:0007669"/>
    <property type="project" value="TreeGrafter"/>
</dbReference>
<dbReference type="Pfam" id="PF10034">
    <property type="entry name" value="Dpy19"/>
    <property type="match status" value="1"/>
</dbReference>
<proteinExistence type="inferred from homology"/>
<evidence type="ECO:0000256" key="7">
    <source>
        <dbReference type="ARBA" id="ARBA00023136"/>
    </source>
</evidence>
<evidence type="ECO:0000256" key="3">
    <source>
        <dbReference type="ARBA" id="ARBA00022676"/>
    </source>
</evidence>
<dbReference type="EMBL" id="UYJE01006469">
    <property type="protein sequence ID" value="VDI46239.1"/>
    <property type="molecule type" value="Genomic_DNA"/>
</dbReference>
<evidence type="ECO:0000313" key="9">
    <source>
        <dbReference type="Proteomes" id="UP000596742"/>
    </source>
</evidence>
<comment type="subcellular location">
    <subcellularLocation>
        <location evidence="1">Membrane</location>
        <topology evidence="1">Multi-pass membrane protein</topology>
    </subcellularLocation>
</comment>
<dbReference type="OrthoDB" id="6019623at2759"/>
<feature type="non-terminal residue" evidence="8">
    <location>
        <position position="68"/>
    </location>
</feature>
<sequence length="68" mass="7802">MLYKIHQAIQGILLITGTVGCKILVSKFLKTADDAHIGEIFRSKFGDFKNFHTMLYTCAKEFDFMEPE</sequence>
<name>A0A8B6F9Q6_MYTGA</name>
<dbReference type="PROSITE" id="PS51257">
    <property type="entry name" value="PROKAR_LIPOPROTEIN"/>
    <property type="match status" value="1"/>
</dbReference>
<keyword evidence="9" id="KW-1185">Reference proteome</keyword>
<evidence type="ECO:0000256" key="2">
    <source>
        <dbReference type="ARBA" id="ARBA00008744"/>
    </source>
</evidence>
<evidence type="ECO:0000256" key="1">
    <source>
        <dbReference type="ARBA" id="ARBA00004141"/>
    </source>
</evidence>
<evidence type="ECO:0000256" key="4">
    <source>
        <dbReference type="ARBA" id="ARBA00022679"/>
    </source>
</evidence>
<reference evidence="8" key="1">
    <citation type="submission" date="2018-11" db="EMBL/GenBank/DDBJ databases">
        <authorList>
            <person name="Alioto T."/>
            <person name="Alioto T."/>
        </authorList>
    </citation>
    <scope>NUCLEOTIDE SEQUENCE</scope>
</reference>
<dbReference type="AlphaFoldDB" id="A0A8B6F9Q6"/>
<accession>A0A8B6F9Q6</accession>
<keyword evidence="3" id="KW-0328">Glycosyltransferase</keyword>
<keyword evidence="4" id="KW-0808">Transferase</keyword>
<dbReference type="PANTHER" id="PTHR31488:SF1">
    <property type="entry name" value="C-MANNOSYLTRANSFERASE DPY19L1"/>
    <property type="match status" value="1"/>
</dbReference>
<dbReference type="GO" id="GO:0000030">
    <property type="term" value="F:mannosyltransferase activity"/>
    <property type="evidence" value="ECO:0007669"/>
    <property type="project" value="TreeGrafter"/>
</dbReference>
<organism evidence="8 9">
    <name type="scientific">Mytilus galloprovincialis</name>
    <name type="common">Mediterranean mussel</name>
    <dbReference type="NCBI Taxonomy" id="29158"/>
    <lineage>
        <taxon>Eukaryota</taxon>
        <taxon>Metazoa</taxon>
        <taxon>Spiralia</taxon>
        <taxon>Lophotrochozoa</taxon>
        <taxon>Mollusca</taxon>
        <taxon>Bivalvia</taxon>
        <taxon>Autobranchia</taxon>
        <taxon>Pteriomorphia</taxon>
        <taxon>Mytilida</taxon>
        <taxon>Mytiloidea</taxon>
        <taxon>Mytilidae</taxon>
        <taxon>Mytilinae</taxon>
        <taxon>Mytilus</taxon>
    </lineage>
</organism>
<comment type="similarity">
    <text evidence="2">Belongs to the dpy-19 family.</text>
</comment>
<evidence type="ECO:0000256" key="5">
    <source>
        <dbReference type="ARBA" id="ARBA00022692"/>
    </source>
</evidence>
<keyword evidence="6" id="KW-1133">Transmembrane helix</keyword>
<dbReference type="PANTHER" id="PTHR31488">
    <property type="entry name" value="DPY-19-LIKE 1, LIKE (H. SAPIENS)"/>
    <property type="match status" value="1"/>
</dbReference>
<keyword evidence="7" id="KW-0472">Membrane</keyword>
<gene>
    <name evidence="8" type="ORF">MGAL_10B071440</name>
</gene>
<protein>
    <submittedName>
        <fullName evidence="8">Uncharacterized protein</fullName>
    </submittedName>
</protein>
<comment type="caution">
    <text evidence="8">The sequence shown here is derived from an EMBL/GenBank/DDBJ whole genome shotgun (WGS) entry which is preliminary data.</text>
</comment>